<name>A0ABQ9FD18_TEGGR</name>
<gene>
    <name evidence="1" type="ORF">KUTeg_008313</name>
</gene>
<dbReference type="InterPro" id="IPR036291">
    <property type="entry name" value="NAD(P)-bd_dom_sf"/>
</dbReference>
<comment type="caution">
    <text evidence="1">The sequence shown here is derived from an EMBL/GenBank/DDBJ whole genome shotgun (WGS) entry which is preliminary data.</text>
</comment>
<dbReference type="EMBL" id="JARBDR010000342">
    <property type="protein sequence ID" value="KAJ8313752.1"/>
    <property type="molecule type" value="Genomic_DNA"/>
</dbReference>
<sequence length="98" mass="11091">MSYNFDGKRALVTGEIPEVDFVEVDLADCDSTKPAVGSLGDLDFLINDAVSSALFKYNDSIQHFTNSRAKFDQTQVWWSKYQCVEHCRDSSFQELVSL</sequence>
<dbReference type="SUPFAM" id="SSF51735">
    <property type="entry name" value="NAD(P)-binding Rossmann-fold domains"/>
    <property type="match status" value="1"/>
</dbReference>
<evidence type="ECO:0000313" key="2">
    <source>
        <dbReference type="Proteomes" id="UP001217089"/>
    </source>
</evidence>
<reference evidence="1 2" key="1">
    <citation type="submission" date="2022-12" db="EMBL/GenBank/DDBJ databases">
        <title>Chromosome-level genome of Tegillarca granosa.</title>
        <authorList>
            <person name="Kim J."/>
        </authorList>
    </citation>
    <scope>NUCLEOTIDE SEQUENCE [LARGE SCALE GENOMIC DNA]</scope>
    <source>
        <strain evidence="1">Teg-2019</strain>
        <tissue evidence="1">Adductor muscle</tissue>
    </source>
</reference>
<dbReference type="Proteomes" id="UP001217089">
    <property type="component" value="Unassembled WGS sequence"/>
</dbReference>
<keyword evidence="2" id="KW-1185">Reference proteome</keyword>
<protein>
    <submittedName>
        <fullName evidence="1">Uncharacterized protein</fullName>
    </submittedName>
</protein>
<organism evidence="1 2">
    <name type="scientific">Tegillarca granosa</name>
    <name type="common">Malaysian cockle</name>
    <name type="synonym">Anadara granosa</name>
    <dbReference type="NCBI Taxonomy" id="220873"/>
    <lineage>
        <taxon>Eukaryota</taxon>
        <taxon>Metazoa</taxon>
        <taxon>Spiralia</taxon>
        <taxon>Lophotrochozoa</taxon>
        <taxon>Mollusca</taxon>
        <taxon>Bivalvia</taxon>
        <taxon>Autobranchia</taxon>
        <taxon>Pteriomorphia</taxon>
        <taxon>Arcoida</taxon>
        <taxon>Arcoidea</taxon>
        <taxon>Arcidae</taxon>
        <taxon>Tegillarca</taxon>
    </lineage>
</organism>
<accession>A0ABQ9FD18</accession>
<proteinExistence type="predicted"/>
<evidence type="ECO:0000313" key="1">
    <source>
        <dbReference type="EMBL" id="KAJ8313752.1"/>
    </source>
</evidence>